<dbReference type="PROSITE" id="PS50110">
    <property type="entry name" value="RESPONSE_REGULATORY"/>
    <property type="match status" value="1"/>
</dbReference>
<evidence type="ECO:0000259" key="3">
    <source>
        <dbReference type="PROSITE" id="PS50112"/>
    </source>
</evidence>
<dbReference type="EMBL" id="LNQE01001344">
    <property type="protein sequence ID" value="KUG18956.1"/>
    <property type="molecule type" value="Genomic_DNA"/>
</dbReference>
<evidence type="ECO:0000313" key="5">
    <source>
        <dbReference type="EMBL" id="KUG18956.1"/>
    </source>
</evidence>
<dbReference type="CDD" id="cd00130">
    <property type="entry name" value="PAS"/>
    <property type="match status" value="2"/>
</dbReference>
<dbReference type="PANTHER" id="PTHR44757">
    <property type="entry name" value="DIGUANYLATE CYCLASE DGCP"/>
    <property type="match status" value="1"/>
</dbReference>
<dbReference type="Gene3D" id="3.30.450.20">
    <property type="entry name" value="PAS domain"/>
    <property type="match status" value="2"/>
</dbReference>
<dbReference type="InterPro" id="IPR000700">
    <property type="entry name" value="PAS-assoc_C"/>
</dbReference>
<evidence type="ECO:0000259" key="2">
    <source>
        <dbReference type="PROSITE" id="PS50110"/>
    </source>
</evidence>
<dbReference type="InterPro" id="IPR000014">
    <property type="entry name" value="PAS"/>
</dbReference>
<dbReference type="InterPro" id="IPR001789">
    <property type="entry name" value="Sig_transdc_resp-reg_receiver"/>
</dbReference>
<dbReference type="PROSITE" id="PS50112">
    <property type="entry name" value="PAS"/>
    <property type="match status" value="2"/>
</dbReference>
<feature type="domain" description="PAS" evidence="3">
    <location>
        <begin position="315"/>
        <end position="373"/>
    </location>
</feature>
<feature type="domain" description="PAC" evidence="4">
    <location>
        <begin position="210"/>
        <end position="262"/>
    </location>
</feature>
<accession>A0A0W8FDK2</accession>
<dbReference type="GO" id="GO:0006355">
    <property type="term" value="P:regulation of DNA-templated transcription"/>
    <property type="evidence" value="ECO:0007669"/>
    <property type="project" value="InterPro"/>
</dbReference>
<feature type="coiled-coil region" evidence="1">
    <location>
        <begin position="253"/>
        <end position="280"/>
    </location>
</feature>
<dbReference type="Gene3D" id="3.40.50.2300">
    <property type="match status" value="1"/>
</dbReference>
<dbReference type="Pfam" id="PF08448">
    <property type="entry name" value="PAS_4"/>
    <property type="match status" value="1"/>
</dbReference>
<dbReference type="SUPFAM" id="SSF52172">
    <property type="entry name" value="CheY-like"/>
    <property type="match status" value="1"/>
</dbReference>
<dbReference type="CDD" id="cd17534">
    <property type="entry name" value="REC_DC-like"/>
    <property type="match status" value="1"/>
</dbReference>
<feature type="domain" description="PAS" evidence="3">
    <location>
        <begin position="132"/>
        <end position="205"/>
    </location>
</feature>
<dbReference type="SMART" id="SM00091">
    <property type="entry name" value="PAS"/>
    <property type="match status" value="2"/>
</dbReference>
<dbReference type="InterPro" id="IPR013767">
    <property type="entry name" value="PAS_fold"/>
</dbReference>
<dbReference type="InterPro" id="IPR011006">
    <property type="entry name" value="CheY-like_superfamily"/>
</dbReference>
<evidence type="ECO:0000256" key="1">
    <source>
        <dbReference type="SAM" id="Coils"/>
    </source>
</evidence>
<organism evidence="5">
    <name type="scientific">hydrocarbon metagenome</name>
    <dbReference type="NCBI Taxonomy" id="938273"/>
    <lineage>
        <taxon>unclassified sequences</taxon>
        <taxon>metagenomes</taxon>
        <taxon>ecological metagenomes</taxon>
    </lineage>
</organism>
<dbReference type="InterPro" id="IPR035965">
    <property type="entry name" value="PAS-like_dom_sf"/>
</dbReference>
<dbReference type="InterPro" id="IPR013656">
    <property type="entry name" value="PAS_4"/>
</dbReference>
<dbReference type="Pfam" id="PF00989">
    <property type="entry name" value="PAS"/>
    <property type="match status" value="1"/>
</dbReference>
<gene>
    <name evidence="5" type="ORF">ASZ90_011335</name>
</gene>
<dbReference type="SUPFAM" id="SSF55785">
    <property type="entry name" value="PYP-like sensor domain (PAS domain)"/>
    <property type="match status" value="2"/>
</dbReference>
<name>A0A0W8FDK2_9ZZZZ</name>
<dbReference type="AlphaFoldDB" id="A0A0W8FDK2"/>
<dbReference type="PANTHER" id="PTHR44757:SF4">
    <property type="entry name" value="DIGUANYLATE CYCLASE DGCE-RELATED"/>
    <property type="match status" value="1"/>
</dbReference>
<evidence type="ECO:0000259" key="4">
    <source>
        <dbReference type="PROSITE" id="PS50113"/>
    </source>
</evidence>
<dbReference type="GO" id="GO:0000160">
    <property type="term" value="P:phosphorelay signal transduction system"/>
    <property type="evidence" value="ECO:0007669"/>
    <property type="project" value="InterPro"/>
</dbReference>
<dbReference type="InterPro" id="IPR052155">
    <property type="entry name" value="Biofilm_reg_signaling"/>
</dbReference>
<reference evidence="5" key="1">
    <citation type="journal article" date="2015" name="Proc. Natl. Acad. Sci. U.S.A.">
        <title>Networks of energetic and metabolic interactions define dynamics in microbial communities.</title>
        <authorList>
            <person name="Embree M."/>
            <person name="Liu J.K."/>
            <person name="Al-Bassam M.M."/>
            <person name="Zengler K."/>
        </authorList>
    </citation>
    <scope>NUCLEOTIDE SEQUENCE</scope>
</reference>
<protein>
    <submittedName>
        <fullName evidence="5">Response regulator receiver</fullName>
    </submittedName>
</protein>
<dbReference type="Pfam" id="PF00072">
    <property type="entry name" value="Response_reg"/>
    <property type="match status" value="1"/>
</dbReference>
<dbReference type="PROSITE" id="PS50113">
    <property type="entry name" value="PAC"/>
    <property type="match status" value="1"/>
</dbReference>
<sequence length="416" mass="45684">MERPRILIVEDESVIAMSIRQMLEAQGYQVIAAVPSGEQAVDLAVAERPDLILMDVVLKGEMDGTAAAERIRSIVDIPVVYLTAYADDETLRRARATAPFGYLIKPFEERELCSTIDMALYRAEMERREKERREWLNTAMNSIMDALVAADTSGRITFMNAAAEEIIGWNRHEAVGADAAEIFAIRREAAPALVENPVRSVLRDRSAVALPDGTILITRSGEEVSIEGHAAPIIPEDGALIGAIVAFRDITLRKQAEAELQRHRRHLEELVQERTDELQRLLQYIETTERKAAEESLNTSMGAGGPATRSRDPGIITIDAEGEIVLINPAAEQLTGYRREEASGNPLQRIVTVVDRRTGMPVEDLLSTVRSGENGTFSDLALITRSGDARPILLASEPISGEDGSTIGLILSIHED</sequence>
<dbReference type="NCBIfam" id="TIGR00229">
    <property type="entry name" value="sensory_box"/>
    <property type="match status" value="2"/>
</dbReference>
<proteinExistence type="predicted"/>
<comment type="caution">
    <text evidence="5">The sequence shown here is derived from an EMBL/GenBank/DDBJ whole genome shotgun (WGS) entry which is preliminary data.</text>
</comment>
<keyword evidence="1" id="KW-0175">Coiled coil</keyword>
<dbReference type="SMART" id="SM00448">
    <property type="entry name" value="REC"/>
    <property type="match status" value="1"/>
</dbReference>
<feature type="domain" description="Response regulatory" evidence="2">
    <location>
        <begin position="5"/>
        <end position="120"/>
    </location>
</feature>